<dbReference type="GO" id="GO:0005886">
    <property type="term" value="C:plasma membrane"/>
    <property type="evidence" value="ECO:0007669"/>
    <property type="project" value="UniProtKB-SubCell"/>
</dbReference>
<evidence type="ECO:0000256" key="5">
    <source>
        <dbReference type="ARBA" id="ARBA00023136"/>
    </source>
</evidence>
<keyword evidence="4 6" id="KW-1133">Transmembrane helix</keyword>
<gene>
    <name evidence="8" type="ORF">METZ01_LOCUS480611</name>
</gene>
<keyword evidence="5 6" id="KW-0472">Membrane</keyword>
<evidence type="ECO:0000256" key="2">
    <source>
        <dbReference type="ARBA" id="ARBA00022475"/>
    </source>
</evidence>
<feature type="transmembrane region" description="Helical" evidence="6">
    <location>
        <begin position="53"/>
        <end position="74"/>
    </location>
</feature>
<feature type="transmembrane region" description="Helical" evidence="6">
    <location>
        <begin position="104"/>
        <end position="126"/>
    </location>
</feature>
<keyword evidence="2" id="KW-1003">Cell membrane</keyword>
<accession>A0A383C5R5</accession>
<name>A0A383C5R5_9ZZZZ</name>
<feature type="domain" description="RDD" evidence="7">
    <location>
        <begin position="13"/>
        <end position="159"/>
    </location>
</feature>
<evidence type="ECO:0000256" key="4">
    <source>
        <dbReference type="ARBA" id="ARBA00022989"/>
    </source>
</evidence>
<protein>
    <recommendedName>
        <fullName evidence="7">RDD domain-containing protein</fullName>
    </recommendedName>
</protein>
<evidence type="ECO:0000256" key="6">
    <source>
        <dbReference type="SAM" id="Phobius"/>
    </source>
</evidence>
<proteinExistence type="predicted"/>
<feature type="transmembrane region" description="Helical" evidence="6">
    <location>
        <begin position="138"/>
        <end position="155"/>
    </location>
</feature>
<evidence type="ECO:0000259" key="7">
    <source>
        <dbReference type="Pfam" id="PF06271"/>
    </source>
</evidence>
<dbReference type="InterPro" id="IPR010432">
    <property type="entry name" value="RDD"/>
</dbReference>
<dbReference type="PANTHER" id="PTHR36115">
    <property type="entry name" value="PROLINE-RICH ANTIGEN HOMOLOG-RELATED"/>
    <property type="match status" value="1"/>
</dbReference>
<reference evidence="8" key="1">
    <citation type="submission" date="2018-05" db="EMBL/GenBank/DDBJ databases">
        <authorList>
            <person name="Lanie J.A."/>
            <person name="Ng W.-L."/>
            <person name="Kazmierczak K.M."/>
            <person name="Andrzejewski T.M."/>
            <person name="Davidsen T.M."/>
            <person name="Wayne K.J."/>
            <person name="Tettelin H."/>
            <person name="Glass J.I."/>
            <person name="Rusch D."/>
            <person name="Podicherti R."/>
            <person name="Tsui H.-C.T."/>
            <person name="Winkler M.E."/>
        </authorList>
    </citation>
    <scope>NUCLEOTIDE SEQUENCE</scope>
</reference>
<feature type="transmembrane region" description="Helical" evidence="6">
    <location>
        <begin position="20"/>
        <end position="41"/>
    </location>
</feature>
<dbReference type="EMBL" id="UINC01206227">
    <property type="protein sequence ID" value="SVE27757.1"/>
    <property type="molecule type" value="Genomic_DNA"/>
</dbReference>
<feature type="non-terminal residue" evidence="8">
    <location>
        <position position="170"/>
    </location>
</feature>
<comment type="subcellular location">
    <subcellularLocation>
        <location evidence="1">Cell membrane</location>
        <topology evidence="1">Multi-pass membrane protein</topology>
    </subcellularLocation>
</comment>
<dbReference type="InterPro" id="IPR051791">
    <property type="entry name" value="Pra-immunoreactive"/>
</dbReference>
<evidence type="ECO:0000256" key="3">
    <source>
        <dbReference type="ARBA" id="ARBA00022692"/>
    </source>
</evidence>
<dbReference type="Pfam" id="PF06271">
    <property type="entry name" value="RDD"/>
    <property type="match status" value="1"/>
</dbReference>
<dbReference type="AlphaFoldDB" id="A0A383C5R5"/>
<organism evidence="8">
    <name type="scientific">marine metagenome</name>
    <dbReference type="NCBI Taxonomy" id="408172"/>
    <lineage>
        <taxon>unclassified sequences</taxon>
        <taxon>metagenomes</taxon>
        <taxon>ecological metagenomes</taxon>
    </lineage>
</organism>
<sequence>MILTTKTEMELQTAGLARRLAAITYDILLLTGVLFVLALPIPLIDEATRTTWWVQLSIQFTVLGFSFFFFGWFWTRNGQTLGMRAWRMTIQCNNGKPLMWREAFIRYFVALLSWLPVGLIACWVLMEIGHIDNSNYAFLLLVFIVPVPVAIALRWHDRLSQTRMIVVPKP</sequence>
<dbReference type="PANTHER" id="PTHR36115:SF10">
    <property type="entry name" value="RDD DOMAIN-CONTAINING PROTEIN"/>
    <property type="match status" value="1"/>
</dbReference>
<keyword evidence="3 6" id="KW-0812">Transmembrane</keyword>
<evidence type="ECO:0000256" key="1">
    <source>
        <dbReference type="ARBA" id="ARBA00004651"/>
    </source>
</evidence>
<evidence type="ECO:0000313" key="8">
    <source>
        <dbReference type="EMBL" id="SVE27757.1"/>
    </source>
</evidence>